<keyword evidence="2" id="KW-1185">Reference proteome</keyword>
<protein>
    <submittedName>
        <fullName evidence="1">Uncharacterized protein</fullName>
    </submittedName>
</protein>
<evidence type="ECO:0000313" key="2">
    <source>
        <dbReference type="Proteomes" id="UP000593576"/>
    </source>
</evidence>
<evidence type="ECO:0000313" key="1">
    <source>
        <dbReference type="EMBL" id="MBA0877875.1"/>
    </source>
</evidence>
<dbReference type="OrthoDB" id="10319040at2759"/>
<organism evidence="1 2">
    <name type="scientific">Gossypium schwendimanii</name>
    <name type="common">Cotton</name>
    <dbReference type="NCBI Taxonomy" id="34291"/>
    <lineage>
        <taxon>Eukaryota</taxon>
        <taxon>Viridiplantae</taxon>
        <taxon>Streptophyta</taxon>
        <taxon>Embryophyta</taxon>
        <taxon>Tracheophyta</taxon>
        <taxon>Spermatophyta</taxon>
        <taxon>Magnoliopsida</taxon>
        <taxon>eudicotyledons</taxon>
        <taxon>Gunneridae</taxon>
        <taxon>Pentapetalae</taxon>
        <taxon>rosids</taxon>
        <taxon>malvids</taxon>
        <taxon>Malvales</taxon>
        <taxon>Malvaceae</taxon>
        <taxon>Malvoideae</taxon>
        <taxon>Gossypium</taxon>
    </lineage>
</organism>
<dbReference type="Proteomes" id="UP000593576">
    <property type="component" value="Unassembled WGS sequence"/>
</dbReference>
<proteinExistence type="predicted"/>
<reference evidence="1 2" key="1">
    <citation type="journal article" date="2019" name="Genome Biol. Evol.">
        <title>Insights into the evolution of the New World diploid cottons (Gossypium, subgenus Houzingenia) based on genome sequencing.</title>
        <authorList>
            <person name="Grover C.E."/>
            <person name="Arick M.A. 2nd"/>
            <person name="Thrash A."/>
            <person name="Conover J.L."/>
            <person name="Sanders W.S."/>
            <person name="Peterson D.G."/>
            <person name="Frelichowski J.E."/>
            <person name="Scheffler J.A."/>
            <person name="Scheffler B.E."/>
            <person name="Wendel J.F."/>
        </authorList>
    </citation>
    <scope>NUCLEOTIDE SEQUENCE [LARGE SCALE GENOMIC DNA]</scope>
    <source>
        <strain evidence="1">1</strain>
        <tissue evidence="1">Leaf</tissue>
    </source>
</reference>
<name>A0A7J9N3I5_GOSSC</name>
<dbReference type="EMBL" id="JABFAF010269718">
    <property type="protein sequence ID" value="MBA0877875.1"/>
    <property type="molecule type" value="Genomic_DNA"/>
</dbReference>
<comment type="caution">
    <text evidence="1">The sequence shown here is derived from an EMBL/GenBank/DDBJ whole genome shotgun (WGS) entry which is preliminary data.</text>
</comment>
<dbReference type="AlphaFoldDB" id="A0A7J9N3I5"/>
<sequence length="43" mass="5083">MLMKQSQIYSTDLIRGFYSHGFIVTFERLIGFHIGFSLKIIHH</sequence>
<accession>A0A7J9N3I5</accession>
<gene>
    <name evidence="1" type="ORF">Goshw_007463</name>
</gene>